<comment type="caution">
    <text evidence="1">The sequence shown here is derived from an EMBL/GenBank/DDBJ whole genome shotgun (WGS) entry which is preliminary data.</text>
</comment>
<dbReference type="InterPro" id="IPR052961">
    <property type="entry name" value="Oxido-Kinase-like_Enzymes"/>
</dbReference>
<organism evidence="1 2">
    <name type="scientific">Paenibacillus motobuensis</name>
    <dbReference type="NCBI Taxonomy" id="295324"/>
    <lineage>
        <taxon>Bacteria</taxon>
        <taxon>Bacillati</taxon>
        <taxon>Bacillota</taxon>
        <taxon>Bacilli</taxon>
        <taxon>Bacillales</taxon>
        <taxon>Paenibacillaceae</taxon>
        <taxon>Paenibacillus</taxon>
    </lineage>
</organism>
<dbReference type="PANTHER" id="PTHR23020:SF41">
    <property type="entry name" value="AMINOGLYCOSIDE PHOSPHOTRANSFERASE DOMAIN-CONTAINING PROTEIN"/>
    <property type="match status" value="1"/>
</dbReference>
<dbReference type="Gene3D" id="3.90.1200.10">
    <property type="match status" value="1"/>
</dbReference>
<dbReference type="PANTHER" id="PTHR23020">
    <property type="entry name" value="UNCHARACTERIZED NUCLEAR HORMONE RECEPTOR-RELATED"/>
    <property type="match status" value="1"/>
</dbReference>
<proteinExistence type="predicted"/>
<name>A0ABP3HZ39_9BACL</name>
<evidence type="ECO:0008006" key="3">
    <source>
        <dbReference type="Google" id="ProtNLM"/>
    </source>
</evidence>
<evidence type="ECO:0000313" key="1">
    <source>
        <dbReference type="EMBL" id="GAA0384850.1"/>
    </source>
</evidence>
<dbReference type="RefSeq" id="WP_343859431.1">
    <property type="nucleotide sequence ID" value="NZ_BAAACX010000007.1"/>
</dbReference>
<dbReference type="SUPFAM" id="SSF56112">
    <property type="entry name" value="Protein kinase-like (PK-like)"/>
    <property type="match status" value="1"/>
</dbReference>
<dbReference type="Pfam" id="PF01633">
    <property type="entry name" value="Choline_kinase"/>
    <property type="match status" value="1"/>
</dbReference>
<dbReference type="InterPro" id="IPR011009">
    <property type="entry name" value="Kinase-like_dom_sf"/>
</dbReference>
<keyword evidence="2" id="KW-1185">Reference proteome</keyword>
<sequence>MNSKIMLINNSTINLENKIEQIITCIQSIYGNQTVELVSITCDDIGYKTPNFTTSAILRLHGLVKLYDELKPWYVILKIIKPDTEEKDNFVHHNYWRREALVFESGVLKELPNSICNTKSYLVEEQQDGTIWLWMEYVEGDYPYTIEQFSYIARQLGRFNGAYLEGAKKLPEHEWICREWLKSWTTACRKYAPNMEAYVSRIPIDNFQSTWTWYQEVLKNIDSSLDSLQQLPRVLAHQDLSQMNMLLVPKESSESHLVLIDWQFMSISGIGEDLGKLFGVNMSLGIIPPSQYQLYQNSLFTSYIEGLREMGWQGDARMAQYGFCLSTALRSVWEVPQFFSILSKLEEEPNNTKLREKLNQLDSIIKIHKKLIEEADSLKRALSAI</sequence>
<dbReference type="EMBL" id="BAAACX010000007">
    <property type="protein sequence ID" value="GAA0384850.1"/>
    <property type="molecule type" value="Genomic_DNA"/>
</dbReference>
<accession>A0ABP3HZ39</accession>
<reference evidence="2" key="1">
    <citation type="journal article" date="2019" name="Int. J. Syst. Evol. Microbiol.">
        <title>The Global Catalogue of Microorganisms (GCM) 10K type strain sequencing project: providing services to taxonomists for standard genome sequencing and annotation.</title>
        <authorList>
            <consortium name="The Broad Institute Genomics Platform"/>
            <consortium name="The Broad Institute Genome Sequencing Center for Infectious Disease"/>
            <person name="Wu L."/>
            <person name="Ma J."/>
        </authorList>
    </citation>
    <scope>NUCLEOTIDE SEQUENCE [LARGE SCALE GENOMIC DNA]</scope>
    <source>
        <strain evidence="2">JCM 12774</strain>
    </source>
</reference>
<evidence type="ECO:0000313" key="2">
    <source>
        <dbReference type="Proteomes" id="UP001500340"/>
    </source>
</evidence>
<protein>
    <recommendedName>
        <fullName evidence="3">Aminoglycoside phosphotransferase domain-containing protein</fullName>
    </recommendedName>
</protein>
<dbReference type="Proteomes" id="UP001500340">
    <property type="component" value="Unassembled WGS sequence"/>
</dbReference>
<gene>
    <name evidence="1" type="ORF">GCM10008933_15010</name>
</gene>